<organism evidence="1 2">
    <name type="scientific">Acinetobacter guillouiae</name>
    <name type="common">Acinetobacter genomosp. 11</name>
    <dbReference type="NCBI Taxonomy" id="106649"/>
    <lineage>
        <taxon>Bacteria</taxon>
        <taxon>Pseudomonadati</taxon>
        <taxon>Pseudomonadota</taxon>
        <taxon>Gammaproteobacteria</taxon>
        <taxon>Moraxellales</taxon>
        <taxon>Moraxellaceae</taxon>
        <taxon>Acinetobacter</taxon>
    </lineage>
</organism>
<proteinExistence type="predicted"/>
<accession>A0A8X8GB47</accession>
<sequence length="122" mass="14080">MPVAVIIWKYKKWIAVAVFIFLYLVQIAYTKHLSGKLQVAEQKCTAKIQILKDDQQKALIKKQNEVNKVSADYEQLKSEQRVKVETVTREVQKIVKRPVYHNVCIDDDGLHIINSLIPDDSS</sequence>
<evidence type="ECO:0000313" key="2">
    <source>
        <dbReference type="Proteomes" id="UP000887320"/>
    </source>
</evidence>
<evidence type="ECO:0000313" key="1">
    <source>
        <dbReference type="EMBL" id="MCF0263399.1"/>
    </source>
</evidence>
<dbReference type="Proteomes" id="UP000887320">
    <property type="component" value="Unassembled WGS sequence"/>
</dbReference>
<gene>
    <name evidence="1" type="ORF">KW868_02770</name>
</gene>
<reference evidence="1" key="1">
    <citation type="submission" date="2021-07" db="EMBL/GenBank/DDBJ databases">
        <authorList>
            <person name="Fernandez M."/>
            <person name="Pereira P."/>
            <person name="Torres Tejerizo G.A."/>
            <person name="Gonzalez P."/>
            <person name="Agostini E."/>
        </authorList>
    </citation>
    <scope>NUCLEOTIDE SEQUENCE</scope>
    <source>
        <strain evidence="1">SFC 500-1A</strain>
    </source>
</reference>
<evidence type="ECO:0008006" key="3">
    <source>
        <dbReference type="Google" id="ProtNLM"/>
    </source>
</evidence>
<dbReference type="EMBL" id="JAHWXT010000001">
    <property type="protein sequence ID" value="MCF0263399.1"/>
    <property type="molecule type" value="Genomic_DNA"/>
</dbReference>
<dbReference type="RefSeq" id="WP_234622649.1">
    <property type="nucleotide sequence ID" value="NZ_JAHWXT010000001.1"/>
</dbReference>
<protein>
    <recommendedName>
        <fullName evidence="3">DUF2570 domain-containing protein</fullName>
    </recommendedName>
</protein>
<dbReference type="AlphaFoldDB" id="A0A8X8GB47"/>
<comment type="caution">
    <text evidence="1">The sequence shown here is derived from an EMBL/GenBank/DDBJ whole genome shotgun (WGS) entry which is preliminary data.</text>
</comment>
<name>A0A8X8GB47_ACIGI</name>